<proteinExistence type="predicted"/>
<keyword evidence="1" id="KW-0378">Hydrolase</keyword>
<name>A0A7J5AD48_9FLAO</name>
<dbReference type="InterPro" id="IPR013529">
    <property type="entry name" value="Glyco_hydro_42_N"/>
</dbReference>
<keyword evidence="6" id="KW-1185">Reference proteome</keyword>
<dbReference type="GO" id="GO:0005975">
    <property type="term" value="P:carbohydrate metabolic process"/>
    <property type="evidence" value="ECO:0007669"/>
    <property type="project" value="InterPro"/>
</dbReference>
<dbReference type="Pfam" id="PF02449">
    <property type="entry name" value="Glyco_hydro_42"/>
    <property type="match status" value="1"/>
</dbReference>
<evidence type="ECO:0000259" key="4">
    <source>
        <dbReference type="Pfam" id="PF02449"/>
    </source>
</evidence>
<evidence type="ECO:0000256" key="1">
    <source>
        <dbReference type="ARBA" id="ARBA00022801"/>
    </source>
</evidence>
<dbReference type="RefSeq" id="WP_151107711.1">
    <property type="nucleotide sequence ID" value="NZ_WAEM01000005.1"/>
</dbReference>
<evidence type="ECO:0000256" key="3">
    <source>
        <dbReference type="SAM" id="MobiDB-lite"/>
    </source>
</evidence>
<evidence type="ECO:0000313" key="6">
    <source>
        <dbReference type="Proteomes" id="UP000490922"/>
    </source>
</evidence>
<evidence type="ECO:0000256" key="2">
    <source>
        <dbReference type="ARBA" id="ARBA00023295"/>
    </source>
</evidence>
<dbReference type="OrthoDB" id="9800974at2"/>
<feature type="region of interest" description="Disordered" evidence="3">
    <location>
        <begin position="591"/>
        <end position="648"/>
    </location>
</feature>
<evidence type="ECO:0000313" key="5">
    <source>
        <dbReference type="EMBL" id="KAB1155484.1"/>
    </source>
</evidence>
<feature type="compositionally biased region" description="Basic residues" evidence="3">
    <location>
        <begin position="639"/>
        <end position="648"/>
    </location>
</feature>
<dbReference type="SUPFAM" id="SSF51445">
    <property type="entry name" value="(Trans)glycosidases"/>
    <property type="match status" value="2"/>
</dbReference>
<dbReference type="InterPro" id="IPR017853">
    <property type="entry name" value="GH"/>
</dbReference>
<protein>
    <submittedName>
        <fullName evidence="5">T9SS C-terminal target domain-containing protein</fullName>
    </submittedName>
</protein>
<feature type="compositionally biased region" description="Basic and acidic residues" evidence="3">
    <location>
        <begin position="619"/>
        <end position="638"/>
    </location>
</feature>
<feature type="domain" description="Glycoside hydrolase family 42 N-terminal" evidence="4">
    <location>
        <begin position="61"/>
        <end position="151"/>
    </location>
</feature>
<dbReference type="AlphaFoldDB" id="A0A7J5AD48"/>
<comment type="caution">
    <text evidence="5">The sequence shown here is derived from an EMBL/GenBank/DDBJ whole genome shotgun (WGS) entry which is preliminary data.</text>
</comment>
<reference evidence="5 6" key="1">
    <citation type="submission" date="2019-09" db="EMBL/GenBank/DDBJ databases">
        <title>Flavobacterium sp. nov., isolated from glacier ice.</title>
        <authorList>
            <person name="Liu Q."/>
        </authorList>
    </citation>
    <scope>NUCLEOTIDE SEQUENCE [LARGE SCALE GENOMIC DNA]</scope>
    <source>
        <strain evidence="5 6">NBRC 112527</strain>
    </source>
</reference>
<gene>
    <name evidence="5" type="ORF">F6464_10225</name>
</gene>
<sequence>MNKYSFESFNNIKKIILIALIAFSNMVISQVGPQPSSFGVWDRGEAMDIKQYPFLKGTSCDFPWNEVEKTSGEYDWSILDKAIERAYKEKISLYISFEAGPKTPEWVYEKGVPKVITNASKNPGAFDHYPYYLSPEYKKYYHRFLTEVAKHISSFSKEKIRAISFIQVKTGCTGDECAYKGEPIDENYSLPTKSAKWREFRLETFALHDKLFGKKSGLNISMLLNNLEPQSNNGKNNFVQEWDWAIKNLKDGFGIKNGALSRGHHLSGEIDAVNTFLPYLVDPKGVTLFRRSEMDQTWTRPWYQLNVQLNFYWGAINALNAGQSVWDVTNGALKVSKEQGFDYSFYFFNKYAGQIYPEIATDAFCALHKGLNAADTKAYPEETYGKASHGNIERMEKITTEYAKYGAANDDKNALKMGQVKQRGDQVGFNDAGWEIWPDNYSRLLYQIEPDATSIPLWRVGGPITAYSSIYSRFARGFEHATGKDAMYFKLHDGFSQDNKPKIMSITVVWYDAIEGSKWKLDYDAGNKTMKTAMTVTGKGDQKWHHEVITIKDAVFKNGGTKGADFVLLNTDDKDDIFSLVEVHRGEQELPLLRPQEENRAFKGSAKGTKYSKGENAVEGDKEKKGKREDKEDKEDKREKRKKDKSND</sequence>
<accession>A0A7J5AD48</accession>
<organism evidence="5 6">
    <name type="scientific">Flavobacterium luteum</name>
    <dbReference type="NCBI Taxonomy" id="2026654"/>
    <lineage>
        <taxon>Bacteria</taxon>
        <taxon>Pseudomonadati</taxon>
        <taxon>Bacteroidota</taxon>
        <taxon>Flavobacteriia</taxon>
        <taxon>Flavobacteriales</taxon>
        <taxon>Flavobacteriaceae</taxon>
        <taxon>Flavobacterium</taxon>
    </lineage>
</organism>
<dbReference type="Gene3D" id="3.20.20.80">
    <property type="entry name" value="Glycosidases"/>
    <property type="match status" value="1"/>
</dbReference>
<dbReference type="GO" id="GO:0004565">
    <property type="term" value="F:beta-galactosidase activity"/>
    <property type="evidence" value="ECO:0007669"/>
    <property type="project" value="InterPro"/>
</dbReference>
<dbReference type="Proteomes" id="UP000490922">
    <property type="component" value="Unassembled WGS sequence"/>
</dbReference>
<keyword evidence="2" id="KW-0326">Glycosidase</keyword>
<dbReference type="EMBL" id="WAEM01000005">
    <property type="protein sequence ID" value="KAB1155484.1"/>
    <property type="molecule type" value="Genomic_DNA"/>
</dbReference>
<dbReference type="GO" id="GO:0009341">
    <property type="term" value="C:beta-galactosidase complex"/>
    <property type="evidence" value="ECO:0007669"/>
    <property type="project" value="InterPro"/>
</dbReference>